<comment type="function">
    <text evidence="6">Catalyzes the NADPH-dependent reduction of beta-ketoacyl-ACP substrates to beta-hydroxyacyl-ACP products, the first reductive step in the elongation cycle of fatty acid biosynthesis.</text>
</comment>
<accession>A0A2N1PTL5</accession>
<evidence type="ECO:0000256" key="5">
    <source>
        <dbReference type="PIRSR" id="PIRSR611284-2"/>
    </source>
</evidence>
<dbReference type="SUPFAM" id="SSF51735">
    <property type="entry name" value="NAD(P)-binding Rossmann-fold domains"/>
    <property type="match status" value="1"/>
</dbReference>
<dbReference type="GO" id="GO:0004316">
    <property type="term" value="F:3-oxoacyl-[acyl-carrier-protein] reductase (NADPH) activity"/>
    <property type="evidence" value="ECO:0007669"/>
    <property type="project" value="UniProtKB-UniRule"/>
</dbReference>
<dbReference type="InterPro" id="IPR011284">
    <property type="entry name" value="3oxo_ACP_reduc"/>
</dbReference>
<dbReference type="PANTHER" id="PTHR42879:SF2">
    <property type="entry name" value="3-OXOACYL-[ACYL-CARRIER-PROTEIN] REDUCTASE FABG"/>
    <property type="match status" value="1"/>
</dbReference>
<dbReference type="GO" id="GO:0051287">
    <property type="term" value="F:NAD binding"/>
    <property type="evidence" value="ECO:0007669"/>
    <property type="project" value="UniProtKB-UniRule"/>
</dbReference>
<keyword evidence="3 6" id="KW-0560">Oxidoreductase</keyword>
<protein>
    <recommendedName>
        <fullName evidence="6">3-oxoacyl-[acyl-carrier-protein] reductase</fullName>
        <ecNumber evidence="6">1.1.1.100</ecNumber>
    </recommendedName>
</protein>
<dbReference type="AlphaFoldDB" id="A0A2N1PTL5"/>
<dbReference type="EC" id="1.1.1.100" evidence="6"/>
<comment type="similarity">
    <text evidence="1 6">Belongs to the short-chain dehydrogenases/reductases (SDR) family.</text>
</comment>
<dbReference type="SMART" id="SM00822">
    <property type="entry name" value="PKS_KR"/>
    <property type="match status" value="1"/>
</dbReference>
<dbReference type="GO" id="GO:0006633">
    <property type="term" value="P:fatty acid biosynthetic process"/>
    <property type="evidence" value="ECO:0007669"/>
    <property type="project" value="UniProtKB-UniPathway"/>
</dbReference>
<dbReference type="NCBIfam" id="NF005559">
    <property type="entry name" value="PRK07231.1"/>
    <property type="match status" value="1"/>
</dbReference>
<reference evidence="8 9" key="1">
    <citation type="journal article" date="2017" name="ISME J.">
        <title>Potential for microbial H2 and metal transformations associated with novel bacteria and archaea in deep terrestrial subsurface sediments.</title>
        <authorList>
            <person name="Hernsdorf A.W."/>
            <person name="Amano Y."/>
            <person name="Miyakawa K."/>
            <person name="Ise K."/>
            <person name="Suzuki Y."/>
            <person name="Anantharaman K."/>
            <person name="Probst A."/>
            <person name="Burstein D."/>
            <person name="Thomas B.C."/>
            <person name="Banfield J.F."/>
        </authorList>
    </citation>
    <scope>NUCLEOTIDE SEQUENCE [LARGE SCALE GENOMIC DNA]</scope>
    <source>
        <strain evidence="8">HGW-Wallbacteria-1</strain>
    </source>
</reference>
<comment type="pathway">
    <text evidence="6">Lipid metabolism; fatty acid biosynthesis.</text>
</comment>
<dbReference type="NCBIfam" id="TIGR01830">
    <property type="entry name" value="3oxo_ACP_reduc"/>
    <property type="match status" value="1"/>
</dbReference>
<dbReference type="InterPro" id="IPR050259">
    <property type="entry name" value="SDR"/>
</dbReference>
<keyword evidence="6" id="KW-0444">Lipid biosynthesis</keyword>
<evidence type="ECO:0000259" key="7">
    <source>
        <dbReference type="SMART" id="SM00822"/>
    </source>
</evidence>
<evidence type="ECO:0000256" key="2">
    <source>
        <dbReference type="ARBA" id="ARBA00022857"/>
    </source>
</evidence>
<name>A0A2N1PTL5_9BACT</name>
<dbReference type="Gene3D" id="3.40.50.720">
    <property type="entry name" value="NAD(P)-binding Rossmann-like Domain"/>
    <property type="match status" value="1"/>
</dbReference>
<dbReference type="InterPro" id="IPR036291">
    <property type="entry name" value="NAD(P)-bd_dom_sf"/>
</dbReference>
<dbReference type="InterPro" id="IPR002347">
    <property type="entry name" value="SDR_fam"/>
</dbReference>
<feature type="domain" description="Ketoreductase" evidence="7">
    <location>
        <begin position="8"/>
        <end position="187"/>
    </location>
</feature>
<feature type="binding site" evidence="5">
    <location>
        <position position="189"/>
    </location>
    <ligand>
        <name>NADP(+)</name>
        <dbReference type="ChEBI" id="CHEBI:58349"/>
    </ligand>
</feature>
<keyword evidence="2 5" id="KW-0521">NADP</keyword>
<evidence type="ECO:0000256" key="3">
    <source>
        <dbReference type="ARBA" id="ARBA00023002"/>
    </source>
</evidence>
<evidence type="ECO:0000256" key="4">
    <source>
        <dbReference type="PIRSR" id="PIRSR611284-1"/>
    </source>
</evidence>
<dbReference type="FunFam" id="3.40.50.720:FF:000115">
    <property type="entry name" value="3-oxoacyl-[acyl-carrier-protein] reductase FabG"/>
    <property type="match status" value="1"/>
</dbReference>
<feature type="binding site" evidence="5">
    <location>
        <begin position="156"/>
        <end position="160"/>
    </location>
    <ligand>
        <name>NADP(+)</name>
        <dbReference type="ChEBI" id="CHEBI:58349"/>
    </ligand>
</feature>
<dbReference type="InterPro" id="IPR057326">
    <property type="entry name" value="KR_dom"/>
</dbReference>
<dbReference type="PRINTS" id="PR00080">
    <property type="entry name" value="SDRFAMILY"/>
</dbReference>
<dbReference type="NCBIfam" id="NF004198">
    <property type="entry name" value="PRK05653.1-3"/>
    <property type="match status" value="1"/>
</dbReference>
<proteinExistence type="inferred from homology"/>
<comment type="subunit">
    <text evidence="6">Homotetramer.</text>
</comment>
<feature type="binding site" evidence="5">
    <location>
        <begin position="14"/>
        <end position="17"/>
    </location>
    <ligand>
        <name>NADP(+)</name>
        <dbReference type="ChEBI" id="CHEBI:58349"/>
    </ligand>
</feature>
<evidence type="ECO:0000313" key="8">
    <source>
        <dbReference type="EMBL" id="PKK91656.1"/>
    </source>
</evidence>
<dbReference type="PROSITE" id="PS00061">
    <property type="entry name" value="ADH_SHORT"/>
    <property type="match status" value="1"/>
</dbReference>
<dbReference type="Proteomes" id="UP000233256">
    <property type="component" value="Unassembled WGS sequence"/>
</dbReference>
<keyword evidence="6" id="KW-0443">Lipid metabolism</keyword>
<evidence type="ECO:0000256" key="6">
    <source>
        <dbReference type="RuleBase" id="RU366074"/>
    </source>
</evidence>
<comment type="catalytic activity">
    <reaction evidence="6">
        <text>a (3R)-hydroxyacyl-[ACP] + NADP(+) = a 3-oxoacyl-[ACP] + NADPH + H(+)</text>
        <dbReference type="Rhea" id="RHEA:17397"/>
        <dbReference type="Rhea" id="RHEA-COMP:9916"/>
        <dbReference type="Rhea" id="RHEA-COMP:9945"/>
        <dbReference type="ChEBI" id="CHEBI:15378"/>
        <dbReference type="ChEBI" id="CHEBI:57783"/>
        <dbReference type="ChEBI" id="CHEBI:58349"/>
        <dbReference type="ChEBI" id="CHEBI:78776"/>
        <dbReference type="ChEBI" id="CHEBI:78827"/>
        <dbReference type="EC" id="1.1.1.100"/>
    </reaction>
</comment>
<dbReference type="InterPro" id="IPR020904">
    <property type="entry name" value="Sc_DH/Rdtase_CS"/>
</dbReference>
<dbReference type="PRINTS" id="PR00081">
    <property type="entry name" value="GDHRDH"/>
</dbReference>
<gene>
    <name evidence="8" type="ORF">CVV64_03035</name>
</gene>
<sequence>MRMNLKGKTAIVTGSARGIGFSIASRLASLGAEIAIVDLSEEHSAAAAADLQNRFGVKCSGFACDVSKTEACIELIAQITSSFGKIDILVNNAGITRDNLLMKMKEDEWDSVITVNLKSVFNMSKAIVRPMLKTGGSIVNVASVIGLMGNAGQCNYAASKAGIIGFTHSMAKEVAKKGVRVNAVAPGFIETAMTDVLPEKVREGILSSVPMGRLGNPDEVASVVAFLVSEEASYVTGQVIAIDGGMVMR</sequence>
<feature type="binding site" evidence="5">
    <location>
        <position position="92"/>
    </location>
    <ligand>
        <name>NADP(+)</name>
        <dbReference type="ChEBI" id="CHEBI:58349"/>
    </ligand>
</feature>
<evidence type="ECO:0000256" key="1">
    <source>
        <dbReference type="ARBA" id="ARBA00006484"/>
    </source>
</evidence>
<dbReference type="PANTHER" id="PTHR42879">
    <property type="entry name" value="3-OXOACYL-(ACYL-CARRIER-PROTEIN) REDUCTASE"/>
    <property type="match status" value="1"/>
</dbReference>
<dbReference type="NCBIfam" id="NF009466">
    <property type="entry name" value="PRK12826.1-2"/>
    <property type="match status" value="1"/>
</dbReference>
<comment type="caution">
    <text evidence="8">The sequence shown here is derived from an EMBL/GenBank/DDBJ whole genome shotgun (WGS) entry which is preliminary data.</text>
</comment>
<dbReference type="Pfam" id="PF13561">
    <property type="entry name" value="adh_short_C2"/>
    <property type="match status" value="1"/>
</dbReference>
<dbReference type="EMBL" id="PGXC01000002">
    <property type="protein sequence ID" value="PKK91656.1"/>
    <property type="molecule type" value="Genomic_DNA"/>
</dbReference>
<organism evidence="8 9">
    <name type="scientific">Candidatus Wallbacteria bacterium HGW-Wallbacteria-1</name>
    <dbReference type="NCBI Taxonomy" id="2013854"/>
    <lineage>
        <taxon>Bacteria</taxon>
        <taxon>Candidatus Walliibacteriota</taxon>
    </lineage>
</organism>
<dbReference type="UniPathway" id="UPA00094"/>
<keyword evidence="6" id="KW-0276">Fatty acid metabolism</keyword>
<keyword evidence="6" id="KW-0275">Fatty acid biosynthesis</keyword>
<feature type="active site" description="Proton acceptor" evidence="4">
    <location>
        <position position="156"/>
    </location>
</feature>
<evidence type="ECO:0000313" key="9">
    <source>
        <dbReference type="Proteomes" id="UP000233256"/>
    </source>
</evidence>
<dbReference type="CDD" id="cd05333">
    <property type="entry name" value="BKR_SDR_c"/>
    <property type="match status" value="1"/>
</dbReference>